<dbReference type="AlphaFoldDB" id="A0A845L023"/>
<dbReference type="GO" id="GO:0005524">
    <property type="term" value="F:ATP binding"/>
    <property type="evidence" value="ECO:0007669"/>
    <property type="project" value="UniProtKB-UniRule"/>
</dbReference>
<reference evidence="11 12" key="1">
    <citation type="submission" date="2020-01" db="EMBL/GenBank/DDBJ databases">
        <title>Whole-genome sequence of Heliobacterium undosum DSM 13378.</title>
        <authorList>
            <person name="Kyndt J.A."/>
            <person name="Meyer T.E."/>
        </authorList>
    </citation>
    <scope>NUCLEOTIDE SEQUENCE [LARGE SCALE GENOMIC DNA]</scope>
    <source>
        <strain evidence="11 12">DSM 13378</strain>
    </source>
</reference>
<dbReference type="InterPro" id="IPR014729">
    <property type="entry name" value="Rossmann-like_a/b/a_fold"/>
</dbReference>
<comment type="similarity">
    <text evidence="7 10">Belongs to the QueC family.</text>
</comment>
<evidence type="ECO:0000256" key="9">
    <source>
        <dbReference type="ARBA" id="ARBA00047890"/>
    </source>
</evidence>
<gene>
    <name evidence="10 11" type="primary">queC</name>
    <name evidence="11" type="ORF">GTO91_00455</name>
</gene>
<dbReference type="PANTHER" id="PTHR42914">
    <property type="entry name" value="7-CYANO-7-DEAZAGUANINE SYNTHASE"/>
    <property type="match status" value="1"/>
</dbReference>
<sequence>MDSYRERAVVILSGGLDSTTCMALADCRGEDIFALTFAYNQRHIREIESAQAVARHYGAHHQIIDLGAVFAASALTSAEIRPEVASFLGAAGVTPLDATGRAETTPLSMPASIPATYVPARNILFLAYALSFAEKVGARRIYTGVNALDNPGYPDCRPEFIAAFQRMIDVGTKAGTEGRSVEVFTPLIEMNKADIIRFALELDAPLHLTLTCYYGENPACGECDSCRLRLEGFKLLGQSDPISYRKG</sequence>
<dbReference type="HAMAP" id="MF_01633">
    <property type="entry name" value="QueC"/>
    <property type="match status" value="1"/>
</dbReference>
<dbReference type="InterPro" id="IPR018317">
    <property type="entry name" value="QueC"/>
</dbReference>
<comment type="pathway">
    <text evidence="1 10">Purine metabolism; 7-cyano-7-deazaguanine biosynthesis.</text>
</comment>
<protein>
    <recommendedName>
        <fullName evidence="8 10">7-cyano-7-deazaguanine synthase</fullName>
        <ecNumber evidence="8 10">6.3.4.20</ecNumber>
    </recommendedName>
    <alternativeName>
        <fullName evidence="10">7-cyano-7-carbaguanine synthase</fullName>
    </alternativeName>
    <alternativeName>
        <fullName evidence="10">PreQ(0) synthase</fullName>
    </alternativeName>
    <alternativeName>
        <fullName evidence="10">Queuosine biosynthesis protein QueC</fullName>
    </alternativeName>
</protein>
<keyword evidence="2 10" id="KW-0436">Ligase</keyword>
<dbReference type="NCBIfam" id="TIGR00364">
    <property type="entry name" value="7-cyano-7-deazaguanine synthase QueC"/>
    <property type="match status" value="1"/>
</dbReference>
<dbReference type="GO" id="GO:0008270">
    <property type="term" value="F:zinc ion binding"/>
    <property type="evidence" value="ECO:0007669"/>
    <property type="project" value="UniProtKB-UniRule"/>
</dbReference>
<evidence type="ECO:0000256" key="4">
    <source>
        <dbReference type="ARBA" id="ARBA00022741"/>
    </source>
</evidence>
<comment type="cofactor">
    <cofactor evidence="10">
        <name>Zn(2+)</name>
        <dbReference type="ChEBI" id="CHEBI:29105"/>
    </cofactor>
    <text evidence="10">Binds 1 zinc ion per subunit.</text>
</comment>
<evidence type="ECO:0000256" key="1">
    <source>
        <dbReference type="ARBA" id="ARBA00005061"/>
    </source>
</evidence>
<dbReference type="RefSeq" id="WP_161253198.1">
    <property type="nucleotide sequence ID" value="NZ_WXEY01000001.1"/>
</dbReference>
<organism evidence="11 12">
    <name type="scientific">Heliomicrobium undosum</name>
    <dbReference type="NCBI Taxonomy" id="121734"/>
    <lineage>
        <taxon>Bacteria</taxon>
        <taxon>Bacillati</taxon>
        <taxon>Bacillota</taxon>
        <taxon>Clostridia</taxon>
        <taxon>Eubacteriales</taxon>
        <taxon>Heliobacteriaceae</taxon>
        <taxon>Heliomicrobium</taxon>
    </lineage>
</organism>
<keyword evidence="5 10" id="KW-0862">Zinc</keyword>
<dbReference type="EC" id="6.3.4.20" evidence="8 10"/>
<accession>A0A845L023</accession>
<feature type="binding site" evidence="10">
    <location>
        <begin position="12"/>
        <end position="22"/>
    </location>
    <ligand>
        <name>ATP</name>
        <dbReference type="ChEBI" id="CHEBI:30616"/>
    </ligand>
</feature>
<evidence type="ECO:0000256" key="10">
    <source>
        <dbReference type="HAMAP-Rule" id="MF_01633"/>
    </source>
</evidence>
<evidence type="ECO:0000256" key="2">
    <source>
        <dbReference type="ARBA" id="ARBA00022598"/>
    </source>
</evidence>
<dbReference type="PANTHER" id="PTHR42914:SF1">
    <property type="entry name" value="7-CYANO-7-DEAZAGUANINE SYNTHASE"/>
    <property type="match status" value="1"/>
</dbReference>
<dbReference type="EMBL" id="WXEY01000001">
    <property type="protein sequence ID" value="MZP28195.1"/>
    <property type="molecule type" value="Genomic_DNA"/>
</dbReference>
<comment type="catalytic activity">
    <reaction evidence="9 10">
        <text>7-carboxy-7-carbaguanine + NH4(+) + 2 ATP = 7-cyano-7-carbaguanine + 2 AMP + 2 diphosphate + 2 H(+)</text>
        <dbReference type="Rhea" id="RHEA:27982"/>
        <dbReference type="ChEBI" id="CHEBI:15378"/>
        <dbReference type="ChEBI" id="CHEBI:28938"/>
        <dbReference type="ChEBI" id="CHEBI:30616"/>
        <dbReference type="ChEBI" id="CHEBI:33019"/>
        <dbReference type="ChEBI" id="CHEBI:45075"/>
        <dbReference type="ChEBI" id="CHEBI:61036"/>
        <dbReference type="ChEBI" id="CHEBI:456215"/>
        <dbReference type="EC" id="6.3.4.20"/>
    </reaction>
</comment>
<dbReference type="UniPathway" id="UPA00391"/>
<dbReference type="Gene3D" id="3.40.50.620">
    <property type="entry name" value="HUPs"/>
    <property type="match status" value="1"/>
</dbReference>
<keyword evidence="6 10" id="KW-0067">ATP-binding</keyword>
<keyword evidence="12" id="KW-1185">Reference proteome</keyword>
<evidence type="ECO:0000256" key="7">
    <source>
        <dbReference type="ARBA" id="ARBA00037993"/>
    </source>
</evidence>
<comment type="function">
    <text evidence="10">Catalyzes the ATP-dependent conversion of 7-carboxy-7-deazaguanine (CDG) to 7-cyano-7-deazaguanine (preQ(0)).</text>
</comment>
<dbReference type="GO" id="GO:0016879">
    <property type="term" value="F:ligase activity, forming carbon-nitrogen bonds"/>
    <property type="evidence" value="ECO:0007669"/>
    <property type="project" value="UniProtKB-UniRule"/>
</dbReference>
<evidence type="ECO:0000256" key="6">
    <source>
        <dbReference type="ARBA" id="ARBA00022840"/>
    </source>
</evidence>
<name>A0A845L023_9FIRM</name>
<proteinExistence type="inferred from homology"/>
<dbReference type="Pfam" id="PF06508">
    <property type="entry name" value="QueC"/>
    <property type="match status" value="1"/>
</dbReference>
<evidence type="ECO:0000256" key="8">
    <source>
        <dbReference type="ARBA" id="ARBA00039149"/>
    </source>
</evidence>
<dbReference type="CDD" id="cd01995">
    <property type="entry name" value="QueC-like"/>
    <property type="match status" value="1"/>
</dbReference>
<dbReference type="Proteomes" id="UP000463470">
    <property type="component" value="Unassembled WGS sequence"/>
</dbReference>
<dbReference type="PIRSF" id="PIRSF006293">
    <property type="entry name" value="ExsB"/>
    <property type="match status" value="1"/>
</dbReference>
<keyword evidence="3 10" id="KW-0479">Metal-binding</keyword>
<comment type="caution">
    <text evidence="11">The sequence shown here is derived from an EMBL/GenBank/DDBJ whole genome shotgun (WGS) entry which is preliminary data.</text>
</comment>
<comment type="subunit">
    <text evidence="10">Homodimer.</text>
</comment>
<dbReference type="GO" id="GO:0008616">
    <property type="term" value="P:tRNA queuosine(34) biosynthetic process"/>
    <property type="evidence" value="ECO:0007669"/>
    <property type="project" value="UniProtKB-UniRule"/>
</dbReference>
<evidence type="ECO:0000313" key="11">
    <source>
        <dbReference type="EMBL" id="MZP28195.1"/>
    </source>
</evidence>
<dbReference type="SUPFAM" id="SSF52402">
    <property type="entry name" value="Adenine nucleotide alpha hydrolases-like"/>
    <property type="match status" value="1"/>
</dbReference>
<feature type="binding site" evidence="10">
    <location>
        <position position="226"/>
    </location>
    <ligand>
        <name>Zn(2+)</name>
        <dbReference type="ChEBI" id="CHEBI:29105"/>
    </ligand>
</feature>
<keyword evidence="10" id="KW-0671">Queuosine biosynthesis</keyword>
<dbReference type="OrthoDB" id="9789567at2"/>
<evidence type="ECO:0000256" key="5">
    <source>
        <dbReference type="ARBA" id="ARBA00022833"/>
    </source>
</evidence>
<feature type="binding site" evidence="10">
    <location>
        <position position="220"/>
    </location>
    <ligand>
        <name>Zn(2+)</name>
        <dbReference type="ChEBI" id="CHEBI:29105"/>
    </ligand>
</feature>
<feature type="binding site" evidence="10">
    <location>
        <position position="223"/>
    </location>
    <ligand>
        <name>Zn(2+)</name>
        <dbReference type="ChEBI" id="CHEBI:29105"/>
    </ligand>
</feature>
<feature type="binding site" evidence="10">
    <location>
        <position position="212"/>
    </location>
    <ligand>
        <name>Zn(2+)</name>
        <dbReference type="ChEBI" id="CHEBI:29105"/>
    </ligand>
</feature>
<keyword evidence="4 10" id="KW-0547">Nucleotide-binding</keyword>
<evidence type="ECO:0000256" key="3">
    <source>
        <dbReference type="ARBA" id="ARBA00022723"/>
    </source>
</evidence>
<evidence type="ECO:0000313" key="12">
    <source>
        <dbReference type="Proteomes" id="UP000463470"/>
    </source>
</evidence>